<protein>
    <submittedName>
        <fullName evidence="1">Uncharacterized protein</fullName>
    </submittedName>
</protein>
<sequence>MNRCDAAFGLVKQRLKQFNVFSPRNIKKVIDKSFVSNSVFCATDIEWIDWKLNLRRYCTVSNHFKLSQFHVFKFSSTYKEGVMGKALSTDVNWTKYKLMKNRVTVQSVVNENVCLLRDPSVTLQITPLRFVPSAQEKTREAYLVKNVLGRYYNNDIKRRNEYFGSGSNWRNG</sequence>
<dbReference type="PANTHER" id="PTHR34415:SF1">
    <property type="entry name" value="INTEGRASE CATALYTIC DOMAIN-CONTAINING PROTEIN"/>
    <property type="match status" value="1"/>
</dbReference>
<accession>A0A2V3IRB9</accession>
<dbReference type="AlphaFoldDB" id="A0A2V3IRB9"/>
<comment type="caution">
    <text evidence="1">The sequence shown here is derived from an EMBL/GenBank/DDBJ whole genome shotgun (WGS) entry which is preliminary data.</text>
</comment>
<organism evidence="1 2">
    <name type="scientific">Gracilariopsis chorda</name>
    <dbReference type="NCBI Taxonomy" id="448386"/>
    <lineage>
        <taxon>Eukaryota</taxon>
        <taxon>Rhodophyta</taxon>
        <taxon>Florideophyceae</taxon>
        <taxon>Rhodymeniophycidae</taxon>
        <taxon>Gracilariales</taxon>
        <taxon>Gracilariaceae</taxon>
        <taxon>Gracilariopsis</taxon>
    </lineage>
</organism>
<dbReference type="EMBL" id="NBIV01000084">
    <property type="protein sequence ID" value="PXF44639.1"/>
    <property type="molecule type" value="Genomic_DNA"/>
</dbReference>
<keyword evidence="2" id="KW-1185">Reference proteome</keyword>
<proteinExistence type="predicted"/>
<dbReference type="OrthoDB" id="10056684at2759"/>
<evidence type="ECO:0000313" key="1">
    <source>
        <dbReference type="EMBL" id="PXF44639.1"/>
    </source>
</evidence>
<reference evidence="1 2" key="1">
    <citation type="journal article" date="2018" name="Mol. Biol. Evol.">
        <title>Analysis of the draft genome of the red seaweed Gracilariopsis chorda provides insights into genome size evolution in Rhodophyta.</title>
        <authorList>
            <person name="Lee J."/>
            <person name="Yang E.C."/>
            <person name="Graf L."/>
            <person name="Yang J.H."/>
            <person name="Qiu H."/>
            <person name="Zel Zion U."/>
            <person name="Chan C.X."/>
            <person name="Stephens T.G."/>
            <person name="Weber A.P.M."/>
            <person name="Boo G.H."/>
            <person name="Boo S.M."/>
            <person name="Kim K.M."/>
            <person name="Shin Y."/>
            <person name="Jung M."/>
            <person name="Lee S.J."/>
            <person name="Yim H.S."/>
            <person name="Lee J.H."/>
            <person name="Bhattacharya D."/>
            <person name="Yoon H.S."/>
        </authorList>
    </citation>
    <scope>NUCLEOTIDE SEQUENCE [LARGE SCALE GENOMIC DNA]</scope>
    <source>
        <strain evidence="1 2">SKKU-2015</strain>
        <tissue evidence="1">Whole body</tissue>
    </source>
</reference>
<dbReference type="Proteomes" id="UP000247409">
    <property type="component" value="Unassembled WGS sequence"/>
</dbReference>
<evidence type="ECO:0000313" key="2">
    <source>
        <dbReference type="Proteomes" id="UP000247409"/>
    </source>
</evidence>
<dbReference type="PANTHER" id="PTHR34415">
    <property type="entry name" value="INTEGRASE CATALYTIC DOMAIN-CONTAINING PROTEIN"/>
    <property type="match status" value="1"/>
</dbReference>
<name>A0A2V3IRB9_9FLOR</name>
<gene>
    <name evidence="1" type="ORF">BWQ96_05581</name>
</gene>